<keyword evidence="1" id="KW-0812">Transmembrane</keyword>
<sequence length="120" mass="13871">MDEASAQMDEHPFLLHLFWILHWFDTLSKKVYPYPLTIVLCHLIVKFLLAWSIRVLLGGRRTNVALDWRTYLEQLSIIGITSALDIGLSNWAIEFVTISLYTITKTTSIPFILLFALIFS</sequence>
<evidence type="ECO:0000313" key="2">
    <source>
        <dbReference type="EMBL" id="QQP54830.1"/>
    </source>
</evidence>
<keyword evidence="3" id="KW-1185">Reference proteome</keyword>
<evidence type="ECO:0000313" key="3">
    <source>
        <dbReference type="Proteomes" id="UP000595437"/>
    </source>
</evidence>
<accession>A0A7T8QTU8</accession>
<dbReference type="AlphaFoldDB" id="A0A7T8QTU8"/>
<protein>
    <submittedName>
        <fullName evidence="2">Solute carrier family 35 member C2</fullName>
    </submittedName>
</protein>
<dbReference type="EMBL" id="CP045894">
    <property type="protein sequence ID" value="QQP54830.1"/>
    <property type="molecule type" value="Genomic_DNA"/>
</dbReference>
<name>A0A7T8QTU8_CALRO</name>
<evidence type="ECO:0000256" key="1">
    <source>
        <dbReference type="SAM" id="Phobius"/>
    </source>
</evidence>
<feature type="transmembrane region" description="Helical" evidence="1">
    <location>
        <begin position="71"/>
        <end position="92"/>
    </location>
</feature>
<proteinExistence type="predicted"/>
<keyword evidence="1" id="KW-1133">Transmembrane helix</keyword>
<dbReference type="OrthoDB" id="18894at2759"/>
<organism evidence="2 3">
    <name type="scientific">Caligus rogercresseyi</name>
    <name type="common">Sea louse</name>
    <dbReference type="NCBI Taxonomy" id="217165"/>
    <lineage>
        <taxon>Eukaryota</taxon>
        <taxon>Metazoa</taxon>
        <taxon>Ecdysozoa</taxon>
        <taxon>Arthropoda</taxon>
        <taxon>Crustacea</taxon>
        <taxon>Multicrustacea</taxon>
        <taxon>Hexanauplia</taxon>
        <taxon>Copepoda</taxon>
        <taxon>Siphonostomatoida</taxon>
        <taxon>Caligidae</taxon>
        <taxon>Caligus</taxon>
    </lineage>
</organism>
<gene>
    <name evidence="2" type="ORF">FKW44_007797</name>
</gene>
<dbReference type="Proteomes" id="UP000595437">
    <property type="component" value="Chromosome 5"/>
</dbReference>
<feature type="transmembrane region" description="Helical" evidence="1">
    <location>
        <begin position="98"/>
        <end position="119"/>
    </location>
</feature>
<feature type="transmembrane region" description="Helical" evidence="1">
    <location>
        <begin position="31"/>
        <end position="51"/>
    </location>
</feature>
<reference evidence="3" key="1">
    <citation type="submission" date="2021-01" db="EMBL/GenBank/DDBJ databases">
        <title>Caligus Genome Assembly.</title>
        <authorList>
            <person name="Gallardo-Escarate C."/>
        </authorList>
    </citation>
    <scope>NUCLEOTIDE SEQUENCE [LARGE SCALE GENOMIC DNA]</scope>
</reference>
<keyword evidence="1" id="KW-0472">Membrane</keyword>